<keyword evidence="1" id="KW-0472">Membrane</keyword>
<feature type="transmembrane region" description="Helical" evidence="1">
    <location>
        <begin position="177"/>
        <end position="196"/>
    </location>
</feature>
<feature type="transmembrane region" description="Helical" evidence="1">
    <location>
        <begin position="150"/>
        <end position="171"/>
    </location>
</feature>
<proteinExistence type="predicted"/>
<dbReference type="EMBL" id="UGOG01000001">
    <property type="protein sequence ID" value="STX62506.1"/>
    <property type="molecule type" value="Genomic_DNA"/>
</dbReference>
<dbReference type="EMBL" id="LNYN01000029">
    <property type="protein sequence ID" value="KTD32411.1"/>
    <property type="molecule type" value="Genomic_DNA"/>
</dbReference>
<dbReference type="AlphaFoldDB" id="A0A378JVN1"/>
<evidence type="ECO:0000313" key="3">
    <source>
        <dbReference type="EMBL" id="STX62506.1"/>
    </source>
</evidence>
<keyword evidence="4" id="KW-1185">Reference proteome</keyword>
<feature type="transmembrane region" description="Helical" evidence="1">
    <location>
        <begin position="108"/>
        <end position="130"/>
    </location>
</feature>
<evidence type="ECO:0000313" key="2">
    <source>
        <dbReference type="EMBL" id="KTD32411.1"/>
    </source>
</evidence>
<dbReference type="STRING" id="39962.Lmor_2349"/>
<dbReference type="Proteomes" id="UP000054985">
    <property type="component" value="Unassembled WGS sequence"/>
</dbReference>
<feature type="transmembrane region" description="Helical" evidence="1">
    <location>
        <begin position="39"/>
        <end position="62"/>
    </location>
</feature>
<reference evidence="3 5" key="2">
    <citation type="submission" date="2018-06" db="EMBL/GenBank/DDBJ databases">
        <authorList>
            <consortium name="Pathogen Informatics"/>
            <person name="Doyle S."/>
        </authorList>
    </citation>
    <scope>NUCLEOTIDE SEQUENCE [LARGE SCALE GENOMIC DNA]</scope>
    <source>
        <strain evidence="3 5">NCTC12239</strain>
    </source>
</reference>
<keyword evidence="1" id="KW-1133">Transmembrane helix</keyword>
<evidence type="ECO:0000256" key="1">
    <source>
        <dbReference type="SAM" id="Phobius"/>
    </source>
</evidence>
<keyword evidence="1" id="KW-0812">Transmembrane</keyword>
<sequence length="367" mass="40390">MALGIIQKAVAYIKEVQDIGLFGVMADSRLFAAFSGSPFFYVMLPFIAVLLTLSAAISGYQLAYAENKNFDKWFAFIASGVCAVLASVSLYGAVIASALKVTFAAGPWFFLSSAVLAGLHQGIMLGINIYRACMSLTGSAQRMHFIQAALSNAFILGLLTAISGAITFVMLTPVAPMLGTVCAATAAFLTGLNLLWRMIPYNWKYSIKDFFHINKPIVINFGNLEALFIKTEIPELGATISISSHRLFSPIDYCSVLQSMEPFQANQYLKDIINRKIEQLHSSSIPDSEKNSQKENVLIHLSTQLDSKELISKEDLLKTYPLAFQSFWAEKGEVEQIYDAVMLLQGRNEPVVHDDVVHQSELTQACI</sequence>
<gene>
    <name evidence="2" type="ORF">Lmor_2349</name>
    <name evidence="3" type="ORF">NCTC12239_01438</name>
</gene>
<feature type="transmembrane region" description="Helical" evidence="1">
    <location>
        <begin position="74"/>
        <end position="96"/>
    </location>
</feature>
<accession>A0A378JVN1</accession>
<organism evidence="3 5">
    <name type="scientific">Legionella moravica</name>
    <dbReference type="NCBI Taxonomy" id="39962"/>
    <lineage>
        <taxon>Bacteria</taxon>
        <taxon>Pseudomonadati</taxon>
        <taxon>Pseudomonadota</taxon>
        <taxon>Gammaproteobacteria</taxon>
        <taxon>Legionellales</taxon>
        <taxon>Legionellaceae</taxon>
        <taxon>Legionella</taxon>
    </lineage>
</organism>
<reference evidence="2 4" key="1">
    <citation type="submission" date="2015-11" db="EMBL/GenBank/DDBJ databases">
        <title>Genomic analysis of 38 Legionella species identifies large and diverse effector repertoires.</title>
        <authorList>
            <person name="Burstein D."/>
            <person name="Amaro F."/>
            <person name="Zusman T."/>
            <person name="Lifshitz Z."/>
            <person name="Cohen O."/>
            <person name="Gilbert J.A."/>
            <person name="Pupko T."/>
            <person name="Shuman H.A."/>
            <person name="Segal G."/>
        </authorList>
    </citation>
    <scope>NUCLEOTIDE SEQUENCE [LARGE SCALE GENOMIC DNA]</scope>
    <source>
        <strain evidence="2 4">ATCC 43877</strain>
    </source>
</reference>
<dbReference type="Proteomes" id="UP000254040">
    <property type="component" value="Unassembled WGS sequence"/>
</dbReference>
<evidence type="ECO:0000313" key="5">
    <source>
        <dbReference type="Proteomes" id="UP000254040"/>
    </source>
</evidence>
<dbReference type="RefSeq" id="WP_051190547.1">
    <property type="nucleotide sequence ID" value="NZ_CAAAJG010000003.1"/>
</dbReference>
<protein>
    <submittedName>
        <fullName evidence="3">Uncharacterized protein</fullName>
    </submittedName>
</protein>
<name>A0A378JVN1_9GAMM</name>
<evidence type="ECO:0000313" key="4">
    <source>
        <dbReference type="Proteomes" id="UP000054985"/>
    </source>
</evidence>